<protein>
    <submittedName>
        <fullName evidence="3">Uncharacterized protein</fullName>
    </submittedName>
</protein>
<dbReference type="OrthoDB" id="1938149at2759"/>
<comment type="caution">
    <text evidence="3">The sequence shown here is derived from an EMBL/GenBank/DDBJ whole genome shotgun (WGS) entry which is preliminary data.</text>
</comment>
<feature type="chain" id="PRO_5035731760" evidence="2">
    <location>
        <begin position="31"/>
        <end position="96"/>
    </location>
</feature>
<proteinExistence type="predicted"/>
<dbReference type="EMBL" id="CM031819">
    <property type="protein sequence ID" value="KAG6635955.1"/>
    <property type="molecule type" value="Genomic_DNA"/>
</dbReference>
<reference evidence="3" key="1">
    <citation type="submission" date="2020-12" db="EMBL/GenBank/DDBJ databases">
        <title>WGS assembly of Carya illinoinensis cv. Pawnee.</title>
        <authorList>
            <person name="Platts A."/>
            <person name="Shu S."/>
            <person name="Wright S."/>
            <person name="Barry K."/>
            <person name="Edger P."/>
            <person name="Pires J.C."/>
            <person name="Schmutz J."/>
        </authorList>
    </citation>
    <scope>NUCLEOTIDE SEQUENCE</scope>
    <source>
        <tissue evidence="3">Leaf</tissue>
    </source>
</reference>
<feature type="signal peptide" evidence="2">
    <location>
        <begin position="1"/>
        <end position="30"/>
    </location>
</feature>
<dbReference type="Proteomes" id="UP000811609">
    <property type="component" value="Chromosome 11"/>
</dbReference>
<evidence type="ECO:0000313" key="3">
    <source>
        <dbReference type="EMBL" id="KAG6635955.1"/>
    </source>
</evidence>
<evidence type="ECO:0000256" key="1">
    <source>
        <dbReference type="SAM" id="MobiDB-lite"/>
    </source>
</evidence>
<feature type="region of interest" description="Disordered" evidence="1">
    <location>
        <begin position="75"/>
        <end position="96"/>
    </location>
</feature>
<keyword evidence="4" id="KW-1185">Reference proteome</keyword>
<keyword evidence="2" id="KW-0732">Signal</keyword>
<accession>A0A8T1NZV1</accession>
<evidence type="ECO:0000313" key="4">
    <source>
        <dbReference type="Proteomes" id="UP000811609"/>
    </source>
</evidence>
<gene>
    <name evidence="3" type="ORF">CIPAW_11G078800</name>
</gene>
<organism evidence="3 4">
    <name type="scientific">Carya illinoinensis</name>
    <name type="common">Pecan</name>
    <dbReference type="NCBI Taxonomy" id="32201"/>
    <lineage>
        <taxon>Eukaryota</taxon>
        <taxon>Viridiplantae</taxon>
        <taxon>Streptophyta</taxon>
        <taxon>Embryophyta</taxon>
        <taxon>Tracheophyta</taxon>
        <taxon>Spermatophyta</taxon>
        <taxon>Magnoliopsida</taxon>
        <taxon>eudicotyledons</taxon>
        <taxon>Gunneridae</taxon>
        <taxon>Pentapetalae</taxon>
        <taxon>rosids</taxon>
        <taxon>fabids</taxon>
        <taxon>Fagales</taxon>
        <taxon>Juglandaceae</taxon>
        <taxon>Carya</taxon>
    </lineage>
</organism>
<dbReference type="AlphaFoldDB" id="A0A8T1NZV1"/>
<evidence type="ECO:0000256" key="2">
    <source>
        <dbReference type="SAM" id="SignalP"/>
    </source>
</evidence>
<sequence>MVMARRITTMLTLFMIIFLILQRNFGSIAASRPVAVSIDPPAAIPSSQYLSKPKPPSTAWFSVNPYKMVEIDAFRPTSRGNSPGVGHRQPPGLHAP</sequence>
<name>A0A8T1NZV1_CARIL</name>